<dbReference type="RefSeq" id="XP_013756649.1">
    <property type="nucleotide sequence ID" value="XM_013901195.1"/>
</dbReference>
<gene>
    <name evidence="2" type="ORF">AMSG_07205</name>
</gene>
<dbReference type="EMBL" id="GL349463">
    <property type="protein sequence ID" value="KNC50953.1"/>
    <property type="molecule type" value="Genomic_DNA"/>
</dbReference>
<feature type="region of interest" description="Disordered" evidence="1">
    <location>
        <begin position="450"/>
        <end position="481"/>
    </location>
</feature>
<dbReference type="eggNOG" id="ENOG502SV9D">
    <property type="taxonomic scope" value="Eukaryota"/>
</dbReference>
<protein>
    <submittedName>
        <fullName evidence="2">Uncharacterized protein</fullName>
    </submittedName>
</protein>
<proteinExistence type="predicted"/>
<reference evidence="2 3" key="1">
    <citation type="submission" date="2010-05" db="EMBL/GenBank/DDBJ databases">
        <title>The Genome Sequence of Thecamonas trahens ATCC 50062.</title>
        <authorList>
            <consortium name="The Broad Institute Genome Sequencing Platform"/>
            <person name="Russ C."/>
            <person name="Cuomo C."/>
            <person name="Shea T."/>
            <person name="Young S.K."/>
            <person name="Zeng Q."/>
            <person name="Koehrsen M."/>
            <person name="Haas B."/>
            <person name="Borodovsky M."/>
            <person name="Guigo R."/>
            <person name="Alvarado L."/>
            <person name="Berlin A."/>
            <person name="Bochicchio J."/>
            <person name="Borenstein D."/>
            <person name="Chapman S."/>
            <person name="Chen Z."/>
            <person name="Freedman E."/>
            <person name="Gellesch M."/>
            <person name="Goldberg J."/>
            <person name="Griggs A."/>
            <person name="Gujja S."/>
            <person name="Heilman E."/>
            <person name="Heiman D."/>
            <person name="Hepburn T."/>
            <person name="Howarth C."/>
            <person name="Jen D."/>
            <person name="Larson L."/>
            <person name="Mehta T."/>
            <person name="Park D."/>
            <person name="Pearson M."/>
            <person name="Roberts A."/>
            <person name="Saif S."/>
            <person name="Shenoy N."/>
            <person name="Sisk P."/>
            <person name="Stolte C."/>
            <person name="Sykes S."/>
            <person name="Thomson T."/>
            <person name="Walk T."/>
            <person name="White J."/>
            <person name="Yandava C."/>
            <person name="Burger G."/>
            <person name="Gray M.W."/>
            <person name="Holland P.W.H."/>
            <person name="King N."/>
            <person name="Lang F.B.F."/>
            <person name="Roger A.J."/>
            <person name="Ruiz-Trillo I."/>
            <person name="Lander E."/>
            <person name="Nusbaum C."/>
        </authorList>
    </citation>
    <scope>NUCLEOTIDE SEQUENCE [LARGE SCALE GENOMIC DNA]</scope>
    <source>
        <strain evidence="2 3">ATCC 50062</strain>
    </source>
</reference>
<feature type="compositionally biased region" description="Low complexity" evidence="1">
    <location>
        <begin position="450"/>
        <end position="479"/>
    </location>
</feature>
<keyword evidence="3" id="KW-1185">Reference proteome</keyword>
<evidence type="ECO:0000313" key="3">
    <source>
        <dbReference type="Proteomes" id="UP000054408"/>
    </source>
</evidence>
<name>A0A0L0DI30_THETB</name>
<dbReference type="OrthoDB" id="2155169at2759"/>
<evidence type="ECO:0000256" key="1">
    <source>
        <dbReference type="SAM" id="MobiDB-lite"/>
    </source>
</evidence>
<dbReference type="GeneID" id="25566179"/>
<organism evidence="2 3">
    <name type="scientific">Thecamonas trahens ATCC 50062</name>
    <dbReference type="NCBI Taxonomy" id="461836"/>
    <lineage>
        <taxon>Eukaryota</taxon>
        <taxon>Apusozoa</taxon>
        <taxon>Apusomonadida</taxon>
        <taxon>Apusomonadidae</taxon>
        <taxon>Thecamonas</taxon>
    </lineage>
</organism>
<sequence>MAGGTVGAVAVVDNVVKLTGSADVVIIIIIIFIDDERLAKISPSFSRSSHLSLASALQRSPSRVLVSQMAEWAIEIESLVRRSLNKSLESLTGELSPLLRQVSETGWSPDSLAPGPFFHKESSSSLALGGVSSIFGGSSNGDLRDVFPPMPNSEDLATSTSALFVAAVFVRLYDVTSGSAAIGSLLDKLPLSAVLAVISSSPNALADIAPETFPHRQEGLFGVPYTKPSSHMSKWFVGRLAHVPSRSDAYSQSLGMIFVLFKGCFASHAILHSRSASPAVDEQAAGDHTAELASKIRWLVTTIKNAIRLYPPSPFLIRSLLTSTDRILSLAPLLGHAGGGLLDSITLLKEVFTQVLAKTESNLERCAGLGVGSGGAGDAGGGGGSVANTSLFSPKRGSLGFGPEPGSRDRIAFPLSPHSNKISPSVDPGVVALPPMPVNAGLAPAAASTTPAPALAAPPASRQAFPAPTSPRGRPRSSSLHPHELAALPSDILGTASGFSSAVQALTAHHETNRQPDLSSHASLLESFISAGDIERAISPTALGSLGSGGTASLPGTSTEPVSDSLWSTTVVGSVAGIEVQYDPDVLRVHLPGTSESFDSIEHVYCSTSAGTLLLTRSELAWTPTVYSPNDRRRVELLVPLRLNYTAVTKYTTGVLKLPSTFYLAVFTQNAVYKLYPFSLDEAAELVEGLAHFTGLAPFSHTEHIKMVLSRKLHEARDVILQELLAEPESPWIILTPVLHKVVRSLLSGLNVYDMERLFHSCRLNREAAKETFNTLRKAWRDTSSDSVHLRILAVVDRLIDPAVMPPDSSLFRDVRKWLNTIQKRLDPFKHQQATEIVHKLLTQASFVASRSITPIAPFRCPIVFDYWAEYLSLTTSHDPLALFHELGHM</sequence>
<dbReference type="Proteomes" id="UP000054408">
    <property type="component" value="Unassembled WGS sequence"/>
</dbReference>
<dbReference type="AlphaFoldDB" id="A0A0L0DI30"/>
<evidence type="ECO:0000313" key="2">
    <source>
        <dbReference type="EMBL" id="KNC50953.1"/>
    </source>
</evidence>
<accession>A0A0L0DI30</accession>